<dbReference type="AlphaFoldDB" id="A0A9P6UA83"/>
<dbReference type="GO" id="GO:0120231">
    <property type="term" value="C:DNA recombinase auxiliary factor complex"/>
    <property type="evidence" value="ECO:0007669"/>
    <property type="project" value="TreeGrafter"/>
</dbReference>
<protein>
    <recommendedName>
        <fullName evidence="7">Homologous-pairing protein 2 winged helix domain-containing protein</fullName>
    </recommendedName>
</protein>
<name>A0A9P6UA83_9FUNG</name>
<comment type="caution">
    <text evidence="8">The sequence shown here is derived from an EMBL/GenBank/DDBJ whole genome shotgun (WGS) entry which is preliminary data.</text>
</comment>
<dbReference type="GO" id="GO:0010774">
    <property type="term" value="P:meiotic strand invasion involved in reciprocal meiotic recombination"/>
    <property type="evidence" value="ECO:0007669"/>
    <property type="project" value="TreeGrafter"/>
</dbReference>
<dbReference type="GO" id="GO:0120230">
    <property type="term" value="F:recombinase activator activity"/>
    <property type="evidence" value="ECO:0007669"/>
    <property type="project" value="TreeGrafter"/>
</dbReference>
<reference evidence="8" key="1">
    <citation type="journal article" date="2020" name="Fungal Divers.">
        <title>Resolving the Mortierellaceae phylogeny through synthesis of multi-gene phylogenetics and phylogenomics.</title>
        <authorList>
            <person name="Vandepol N."/>
            <person name="Liber J."/>
            <person name="Desiro A."/>
            <person name="Na H."/>
            <person name="Kennedy M."/>
            <person name="Barry K."/>
            <person name="Grigoriev I.V."/>
            <person name="Miller A.N."/>
            <person name="O'Donnell K."/>
            <person name="Stajich J.E."/>
            <person name="Bonito G."/>
        </authorList>
    </citation>
    <scope>NUCLEOTIDE SEQUENCE</scope>
    <source>
        <strain evidence="8">KOD948</strain>
    </source>
</reference>
<dbReference type="InterPro" id="IPR010776">
    <property type="entry name" value="Hop2_WH_dom"/>
</dbReference>
<dbReference type="GO" id="GO:0003690">
    <property type="term" value="F:double-stranded DNA binding"/>
    <property type="evidence" value="ECO:0007669"/>
    <property type="project" value="TreeGrafter"/>
</dbReference>
<dbReference type="OrthoDB" id="272266at2759"/>
<dbReference type="PANTHER" id="PTHR15938:SF0">
    <property type="entry name" value="HOMOLOGOUS-PAIRING PROTEIN 2 HOMOLOG"/>
    <property type="match status" value="1"/>
</dbReference>
<feature type="coiled-coil region" evidence="6">
    <location>
        <begin position="80"/>
        <end position="114"/>
    </location>
</feature>
<keyword evidence="6" id="KW-0175">Coiled coil</keyword>
<accession>A0A9P6UA83</accession>
<evidence type="ECO:0000259" key="7">
    <source>
        <dbReference type="Pfam" id="PF07106"/>
    </source>
</evidence>
<evidence type="ECO:0000256" key="3">
    <source>
        <dbReference type="ARBA" id="ARBA00023172"/>
    </source>
</evidence>
<comment type="subcellular location">
    <subcellularLocation>
        <location evidence="1">Nucleus</location>
    </subcellularLocation>
</comment>
<dbReference type="GO" id="GO:0007129">
    <property type="term" value="P:homologous chromosome pairing at meiosis"/>
    <property type="evidence" value="ECO:0007669"/>
    <property type="project" value="TreeGrafter"/>
</dbReference>
<keyword evidence="4" id="KW-0539">Nucleus</keyword>
<dbReference type="EMBL" id="JAAAJA010000025">
    <property type="protein sequence ID" value="KAG0265894.1"/>
    <property type="molecule type" value="Genomic_DNA"/>
</dbReference>
<dbReference type="GO" id="GO:0000794">
    <property type="term" value="C:condensed nuclear chromosome"/>
    <property type="evidence" value="ECO:0007669"/>
    <property type="project" value="TreeGrafter"/>
</dbReference>
<dbReference type="Gene3D" id="1.10.10.10">
    <property type="entry name" value="Winged helix-like DNA-binding domain superfamily/Winged helix DNA-binding domain"/>
    <property type="match status" value="1"/>
</dbReference>
<dbReference type="Proteomes" id="UP000726737">
    <property type="component" value="Unassembled WGS sequence"/>
</dbReference>
<keyword evidence="5" id="KW-0469">Meiosis</keyword>
<organism evidence="8 9">
    <name type="scientific">Mortierella polycephala</name>
    <dbReference type="NCBI Taxonomy" id="41804"/>
    <lineage>
        <taxon>Eukaryota</taxon>
        <taxon>Fungi</taxon>
        <taxon>Fungi incertae sedis</taxon>
        <taxon>Mucoromycota</taxon>
        <taxon>Mortierellomycotina</taxon>
        <taxon>Mortierellomycetes</taxon>
        <taxon>Mortierellales</taxon>
        <taxon>Mortierellaceae</taxon>
        <taxon>Mortierella</taxon>
    </lineage>
</organism>
<proteinExistence type="inferred from homology"/>
<evidence type="ECO:0000313" key="8">
    <source>
        <dbReference type="EMBL" id="KAG0265894.1"/>
    </source>
</evidence>
<dbReference type="PANTHER" id="PTHR15938">
    <property type="entry name" value="TBP-1 INTERACTING PROTEIN"/>
    <property type="match status" value="1"/>
</dbReference>
<evidence type="ECO:0000256" key="1">
    <source>
        <dbReference type="ARBA" id="ARBA00004123"/>
    </source>
</evidence>
<feature type="domain" description="Homologous-pairing protein 2 winged helix" evidence="7">
    <location>
        <begin position="26"/>
        <end position="67"/>
    </location>
</feature>
<evidence type="ECO:0000256" key="2">
    <source>
        <dbReference type="ARBA" id="ARBA00007922"/>
    </source>
</evidence>
<dbReference type="Pfam" id="PF07106">
    <property type="entry name" value="WHD_TBPIP"/>
    <property type="match status" value="1"/>
</dbReference>
<evidence type="ECO:0000256" key="4">
    <source>
        <dbReference type="ARBA" id="ARBA00023242"/>
    </source>
</evidence>
<keyword evidence="3" id="KW-0233">DNA recombination</keyword>
<evidence type="ECO:0000256" key="6">
    <source>
        <dbReference type="SAM" id="Coils"/>
    </source>
</evidence>
<sequence>MPKDKKPAVSKGDDKVGLNPCFIPQSDIVTNLHSAVTKSECQRVVNALVERDLVTTKLYGKQAVYVVRQDTIDTATPAELAAVDKEMAQLQSTITEYKSKNRRLTSELSALNSALTTEQIMDKLDQLTAKNDQSKEHLAHLRAGTQLVSAEEKDKVVNEMTRHRKMWMERRRLFKDMFATVTENLPGKPKDLLEELDIEVQDPVDINVDPMDLLKA</sequence>
<evidence type="ECO:0000256" key="5">
    <source>
        <dbReference type="ARBA" id="ARBA00023254"/>
    </source>
</evidence>
<dbReference type="InterPro" id="IPR036388">
    <property type="entry name" value="WH-like_DNA-bd_sf"/>
</dbReference>
<evidence type="ECO:0000313" key="9">
    <source>
        <dbReference type="Proteomes" id="UP000726737"/>
    </source>
</evidence>
<dbReference type="GO" id="GO:0000709">
    <property type="term" value="P:meiotic joint molecule formation"/>
    <property type="evidence" value="ECO:0007669"/>
    <property type="project" value="TreeGrafter"/>
</dbReference>
<gene>
    <name evidence="8" type="ORF">BG011_003819</name>
</gene>
<keyword evidence="9" id="KW-1185">Reference proteome</keyword>
<comment type="similarity">
    <text evidence="2">Belongs to the HOP2 family.</text>
</comment>